<feature type="region of interest" description="Disordered" evidence="8">
    <location>
        <begin position="1530"/>
        <end position="1550"/>
    </location>
</feature>
<feature type="region of interest" description="Disordered" evidence="8">
    <location>
        <begin position="1445"/>
        <end position="1505"/>
    </location>
</feature>
<keyword evidence="7" id="KW-0539">Nucleus</keyword>
<feature type="region of interest" description="Disordered" evidence="8">
    <location>
        <begin position="104"/>
        <end position="130"/>
    </location>
</feature>
<keyword evidence="4" id="KW-0862">Zinc</keyword>
<reference evidence="10 11" key="1">
    <citation type="submission" date="2020-01" db="EMBL/GenBank/DDBJ databases">
        <authorList>
            <person name="Palmer J.M."/>
        </authorList>
    </citation>
    <scope>NUCLEOTIDE SEQUENCE [LARGE SCALE GENOMIC DNA]</scope>
    <source>
        <strain evidence="10 11">TWF970</strain>
    </source>
</reference>
<evidence type="ECO:0000313" key="11">
    <source>
        <dbReference type="Proteomes" id="UP000474640"/>
    </source>
</evidence>
<evidence type="ECO:0000313" key="10">
    <source>
        <dbReference type="EMBL" id="KAF3277530.1"/>
    </source>
</evidence>
<dbReference type="PANTHER" id="PTHR46179:SF13">
    <property type="entry name" value="C2H2-TYPE DOMAIN-CONTAINING PROTEIN"/>
    <property type="match status" value="1"/>
</dbReference>
<organism evidence="10 11">
    <name type="scientific">Orbilia oligospora</name>
    <name type="common">Nematode-trapping fungus</name>
    <name type="synonym">Arthrobotrys oligospora</name>
    <dbReference type="NCBI Taxonomy" id="2813651"/>
    <lineage>
        <taxon>Eukaryota</taxon>
        <taxon>Fungi</taxon>
        <taxon>Dikarya</taxon>
        <taxon>Ascomycota</taxon>
        <taxon>Pezizomycotina</taxon>
        <taxon>Orbiliomycetes</taxon>
        <taxon>Orbiliales</taxon>
        <taxon>Orbiliaceae</taxon>
        <taxon>Orbilia</taxon>
    </lineage>
</organism>
<dbReference type="PROSITE" id="PS00028">
    <property type="entry name" value="ZINC_FINGER_C2H2_1"/>
    <property type="match status" value="2"/>
</dbReference>
<dbReference type="EMBL" id="JAABOJ010000028">
    <property type="protein sequence ID" value="KAF3277530.1"/>
    <property type="molecule type" value="Genomic_DNA"/>
</dbReference>
<evidence type="ECO:0000256" key="4">
    <source>
        <dbReference type="ARBA" id="ARBA00022833"/>
    </source>
</evidence>
<dbReference type="GO" id="GO:0008270">
    <property type="term" value="F:zinc ion binding"/>
    <property type="evidence" value="ECO:0007669"/>
    <property type="project" value="UniProtKB-KW"/>
</dbReference>
<comment type="caution">
    <text evidence="10">The sequence shown here is derived from an EMBL/GenBank/DDBJ whole genome shotgun (WGS) entry which is preliminary data.</text>
</comment>
<dbReference type="PANTHER" id="PTHR46179">
    <property type="entry name" value="ZINC FINGER PROTEIN"/>
    <property type="match status" value="1"/>
</dbReference>
<evidence type="ECO:0000256" key="2">
    <source>
        <dbReference type="ARBA" id="ARBA00022723"/>
    </source>
</evidence>
<dbReference type="GO" id="GO:0005634">
    <property type="term" value="C:nucleus"/>
    <property type="evidence" value="ECO:0007669"/>
    <property type="project" value="UniProtKB-SubCell"/>
</dbReference>
<evidence type="ECO:0000256" key="6">
    <source>
        <dbReference type="ARBA" id="ARBA00023163"/>
    </source>
</evidence>
<dbReference type="SMART" id="SM00355">
    <property type="entry name" value="ZnF_C2H2"/>
    <property type="match status" value="4"/>
</dbReference>
<keyword evidence="2" id="KW-0479">Metal-binding</keyword>
<sequence>MQLFHRDRKASSPKRWSLFLEKPNHPSDQQFQDPVSFYNSLQTNGNTAGNRVSVLSTISAPAVPRTKNTFSNSNSKGKSKAKSISKRLSLKFGLNLSSHGGAAGTPSWWKSSGSQAQGQGEPITTSEDFYNPNIDLDSFEHIEDIYNHSARGVPGTRSSQLYLQQNSHLRAGVLNKRHSIAVSPSSYNYNEKMAASKQRENTMAEFLRMIDPEDSRSHMTSPSPYLQHQDNSINSFLQEFSSENFENPPETDGKRPVSPEGKTRSRPLTPSLDDGFDFRCLNITPEPVLGTPNGRSFQVDSPPPYNSWSMDESNKHDTEGDGEASTSRALDDEEGVTQRGLLPWYNDVSGNRASFHSLDELQPPSYPSLGVETPERYTWAGDGKDESIWKRFVGNPEDQEAVDILKQAEVEAFRSGHSRRRDGVVFSGRRRDSASEDSNENFVRPRRDTGAWWNDRDSRNSRIQNDANESGSVTEDGPDEEQSATVAFAATEAPSNDVEVPTLAPPLEIEDILQEEMAYTASEEGEISGPLFLPSELGSDSPVGVCGICGTDLHYHEGEASVDWYMTLKNHFEVAHGSWAARMPDWFGNSSTTLQETELSEPVEMDLDSNLETTADTDSQKGKANNPEQKLPEPPQGLESDKAATQHECPLPNCMESFTVFQDLNLHIFERHGMRGTPLGLDTSKASANSNPQRSQAGKHYSKGFQCPTFACNSWFATYDEREKHASTCHGIKSRPFAAEISPLEDVQGAINEIFGSGSVADVNAELDDYPLYHLKRFGDPSQPYLEPFKTTDEAKSSEFKQLWQGFSTSIKMEEDIKMGESSSSSYGQLDVFSASDSAQQKQSTVVPGPFNNLGGDDQLFNQTMAELLKVVQQTCDSGSSSSEDAFDVHKWLQNYLDIIGPEAAEALVSSRPTYYENMATDTDTAAWVQKVQGELARFIPAGSKKGKERAIEYRSQPAFNGPNPATTDPKRLELRDPQAEEVSRVKLASMNTRFLTAANKAYEKLQAGTMRTNASSEFKQFVASLRSVSDIIEVGMDVVDMILAGDVPRSLKMVYCFLHVAYAISQSESLSPEKSNILEFQAGLSVFRSCLPEISEIPGMPSERDIFDEIASVMWEELEFALKWIETWDGNGALNKVGCTVNEVEGLKDFMRNHCETQHDSEDTEMTIDPKLLCIGGGTETQPSEGREETSQVLSSWEDVIQCGVFAILVRWLKGTYPGLTLGAKMEANRITELKETGVIFAYLCGSLCTSLASSFKKRARIKFKDRAVSAEPTQLEFHLQRDVVSHLNSYNYSGGSSVTSSAISMLKQGYISTIREFENHMVNLARVRRRTQEELYAFVYAIVWHCNSCATFVPDSLWGACRSPEDVDYSLQYVDQRVRRELCWFSEDRVEEEPTTVGHVSLPENLGVPIDEFKDVSMEDLSPQKTNFSTCTIDNLLLPPSPQKVVAQENSPPYSTASSSSPNNYDSMWENSPRGHQGSETSFSNPNSTNITPDELYTNPSRANAGSFPTDYFSYSRPQVPAVPTVIKPQPAASVQEGKASKSRKRKYLEGDGATSFPARRRKVVPTTGKRLYCDVPGCEEFASTSSNLSRHKRTKHGNLATREASYHCENRGCDRVFYGPRGKGNLKTHMRKDHGV</sequence>
<feature type="region of interest" description="Disordered" evidence="8">
    <location>
        <begin position="614"/>
        <end position="643"/>
    </location>
</feature>
<evidence type="ECO:0000256" key="3">
    <source>
        <dbReference type="ARBA" id="ARBA00022771"/>
    </source>
</evidence>
<feature type="compositionally biased region" description="Polar residues" evidence="8">
    <location>
        <begin position="614"/>
        <end position="628"/>
    </location>
</feature>
<feature type="compositionally biased region" description="Polar residues" evidence="8">
    <location>
        <begin position="1480"/>
        <end position="1505"/>
    </location>
</feature>
<feature type="domain" description="C2H2-type" evidence="9">
    <location>
        <begin position="649"/>
        <end position="672"/>
    </location>
</feature>
<name>A0A7C8VFW4_ORBOL</name>
<keyword evidence="3" id="KW-0863">Zinc-finger</keyword>
<comment type="subcellular location">
    <subcellularLocation>
        <location evidence="1">Nucleus</location>
    </subcellularLocation>
</comment>
<dbReference type="Gene3D" id="3.30.160.60">
    <property type="entry name" value="Classic Zinc Finger"/>
    <property type="match status" value="1"/>
</dbReference>
<feature type="compositionally biased region" description="Low complexity" evidence="8">
    <location>
        <begin position="1452"/>
        <end position="1469"/>
    </location>
</feature>
<keyword evidence="6" id="KW-0804">Transcription</keyword>
<dbReference type="InterPro" id="IPR013087">
    <property type="entry name" value="Znf_C2H2_type"/>
</dbReference>
<protein>
    <recommendedName>
        <fullName evidence="9">C2H2-type domain-containing protein</fullName>
    </recommendedName>
</protein>
<feature type="compositionally biased region" description="Basic and acidic residues" evidence="8">
    <location>
        <begin position="443"/>
        <end position="460"/>
    </location>
</feature>
<feature type="compositionally biased region" description="Polar residues" evidence="8">
    <location>
        <begin position="108"/>
        <end position="128"/>
    </location>
</feature>
<evidence type="ECO:0000256" key="8">
    <source>
        <dbReference type="SAM" id="MobiDB-lite"/>
    </source>
</evidence>
<feature type="domain" description="C2H2-type" evidence="9">
    <location>
        <begin position="707"/>
        <end position="730"/>
    </location>
</feature>
<feature type="region of interest" description="Disordered" evidence="8">
    <location>
        <begin position="424"/>
        <end position="482"/>
    </location>
</feature>
<evidence type="ECO:0000259" key="9">
    <source>
        <dbReference type="PROSITE" id="PS00028"/>
    </source>
</evidence>
<feature type="compositionally biased region" description="Polar residues" evidence="8">
    <location>
        <begin position="461"/>
        <end position="473"/>
    </location>
</feature>
<dbReference type="InterPro" id="IPR051061">
    <property type="entry name" value="Zinc_finger_trans_reg"/>
</dbReference>
<dbReference type="GO" id="GO:0006357">
    <property type="term" value="P:regulation of transcription by RNA polymerase II"/>
    <property type="evidence" value="ECO:0007669"/>
    <property type="project" value="TreeGrafter"/>
</dbReference>
<feature type="region of interest" description="Disordered" evidence="8">
    <location>
        <begin position="243"/>
        <end position="335"/>
    </location>
</feature>
<dbReference type="Proteomes" id="UP000474640">
    <property type="component" value="Unassembled WGS sequence"/>
</dbReference>
<keyword evidence="5" id="KW-0805">Transcription regulation</keyword>
<dbReference type="OrthoDB" id="5293331at2759"/>
<evidence type="ECO:0000256" key="7">
    <source>
        <dbReference type="ARBA" id="ARBA00023242"/>
    </source>
</evidence>
<evidence type="ECO:0000256" key="1">
    <source>
        <dbReference type="ARBA" id="ARBA00004123"/>
    </source>
</evidence>
<accession>A0A7C8VFW4</accession>
<evidence type="ECO:0000256" key="5">
    <source>
        <dbReference type="ARBA" id="ARBA00023015"/>
    </source>
</evidence>
<proteinExistence type="predicted"/>
<gene>
    <name evidence="10" type="ORF">TWF970_005137</name>
</gene>
<feature type="compositionally biased region" description="Basic and acidic residues" evidence="8">
    <location>
        <begin position="251"/>
        <end position="263"/>
    </location>
</feature>